<dbReference type="InterPro" id="IPR036852">
    <property type="entry name" value="Peptidase_S8/S53_dom_sf"/>
</dbReference>
<dbReference type="GO" id="GO:0006508">
    <property type="term" value="P:proteolysis"/>
    <property type="evidence" value="ECO:0007669"/>
    <property type="project" value="UniProtKB-KW"/>
</dbReference>
<evidence type="ECO:0000256" key="3">
    <source>
        <dbReference type="ARBA" id="ARBA00022801"/>
    </source>
</evidence>
<gene>
    <name evidence="7" type="ORF">AA23TX_09621</name>
</gene>
<protein>
    <recommendedName>
        <fullName evidence="6">Peptidase S8/S53 domain-containing protein</fullName>
    </recommendedName>
</protein>
<dbReference type="InterPro" id="IPR050131">
    <property type="entry name" value="Peptidase_S8_subtilisin-like"/>
</dbReference>
<dbReference type="PANTHER" id="PTHR43806:SF11">
    <property type="entry name" value="CEREVISIN-RELATED"/>
    <property type="match status" value="1"/>
</dbReference>
<dbReference type="SUPFAM" id="SSF52743">
    <property type="entry name" value="Subtilisin-like"/>
    <property type="match status" value="1"/>
</dbReference>
<dbReference type="Pfam" id="PF00082">
    <property type="entry name" value="Peptidase_S8"/>
    <property type="match status" value="1"/>
</dbReference>
<evidence type="ECO:0000256" key="4">
    <source>
        <dbReference type="ARBA" id="ARBA00022825"/>
    </source>
</evidence>
<dbReference type="AlphaFoldDB" id="A0A6I8M600"/>
<feature type="active site" description="Charge relay system" evidence="5">
    <location>
        <position position="343"/>
    </location>
</feature>
<organism evidence="7 8">
    <name type="scientific">Amycolatopsis camponoti</name>
    <dbReference type="NCBI Taxonomy" id="2606593"/>
    <lineage>
        <taxon>Bacteria</taxon>
        <taxon>Bacillati</taxon>
        <taxon>Actinomycetota</taxon>
        <taxon>Actinomycetes</taxon>
        <taxon>Pseudonocardiales</taxon>
        <taxon>Pseudonocardiaceae</taxon>
        <taxon>Amycolatopsis</taxon>
    </lineage>
</organism>
<dbReference type="Proteomes" id="UP000399805">
    <property type="component" value="Unassembled WGS sequence"/>
</dbReference>
<feature type="active site" description="Charge relay system" evidence="5">
    <location>
        <position position="146"/>
    </location>
</feature>
<dbReference type="EMBL" id="CABVGP010000004">
    <property type="protein sequence ID" value="VVJ24859.1"/>
    <property type="molecule type" value="Genomic_DNA"/>
</dbReference>
<comment type="similarity">
    <text evidence="1 5">Belongs to the peptidase S8 family.</text>
</comment>
<dbReference type="CDD" id="cd00306">
    <property type="entry name" value="Peptidases_S8_S53"/>
    <property type="match status" value="1"/>
</dbReference>
<proteinExistence type="inferred from homology"/>
<evidence type="ECO:0000313" key="7">
    <source>
        <dbReference type="EMBL" id="VVJ24859.1"/>
    </source>
</evidence>
<dbReference type="Gene3D" id="3.40.50.200">
    <property type="entry name" value="Peptidase S8/S53 domain"/>
    <property type="match status" value="1"/>
</dbReference>
<keyword evidence="2 5" id="KW-0645">Protease</keyword>
<evidence type="ECO:0000256" key="2">
    <source>
        <dbReference type="ARBA" id="ARBA00022670"/>
    </source>
</evidence>
<evidence type="ECO:0000313" key="8">
    <source>
        <dbReference type="Proteomes" id="UP000399805"/>
    </source>
</evidence>
<reference evidence="7 8" key="1">
    <citation type="submission" date="2019-09" db="EMBL/GenBank/DDBJ databases">
        <authorList>
            <person name="Leyn A S."/>
        </authorList>
    </citation>
    <scope>NUCLEOTIDE SEQUENCE [LARGE SCALE GENOMIC DNA]</scope>
    <source>
        <strain evidence="7">AA231_1</strain>
    </source>
</reference>
<evidence type="ECO:0000256" key="5">
    <source>
        <dbReference type="PROSITE-ProRule" id="PRU01240"/>
    </source>
</evidence>
<evidence type="ECO:0000259" key="6">
    <source>
        <dbReference type="Pfam" id="PF00082"/>
    </source>
</evidence>
<keyword evidence="8" id="KW-1185">Reference proteome</keyword>
<keyword evidence="4 5" id="KW-0720">Serine protease</keyword>
<dbReference type="InterPro" id="IPR000209">
    <property type="entry name" value="Peptidase_S8/S53_dom"/>
</dbReference>
<name>A0A6I8M600_9PSEU</name>
<feature type="domain" description="Peptidase S8/S53" evidence="6">
    <location>
        <begin position="139"/>
        <end position="374"/>
    </location>
</feature>
<dbReference type="PANTHER" id="PTHR43806">
    <property type="entry name" value="PEPTIDASE S8"/>
    <property type="match status" value="1"/>
</dbReference>
<sequence length="388" mass="42465">MTAPNELIVDSRHLDVVKNKLKQLKVWAGTTQPEIDTVLDLALIKDLGGLTEFAVTTRKRYWSEISALERRRRREFTELDVLLYEVRNQLAAENGVVPLLGKNRDTLIGYPQHKGVGDPGIGVPIKRPTSAHPVEPEDRVLVGVVDTPLYRHPDFPEDRIDSDQYATPDRKGVYSLWSGHATAVAGRIWQCAPDARITVKAGLSDRTGEGTSWETARKMAAFAGSGIRVLNLSFGTPTEDGEPPLAMRRAIDVLRAADPDLLIVAAAGNLGHIARPPRQIWPAAMTGVIAVGATGAKFSMKEPWVDVNTVGLEVDTYYLDQPVRLSDSEVVNRRGFATWSGTSFAAAGVTGKIAQRLQTDPKATAAAKLKELLEDREEPLTVTYDSPF</sequence>
<dbReference type="GO" id="GO:0004252">
    <property type="term" value="F:serine-type endopeptidase activity"/>
    <property type="evidence" value="ECO:0007669"/>
    <property type="project" value="UniProtKB-UniRule"/>
</dbReference>
<dbReference type="PROSITE" id="PS51892">
    <property type="entry name" value="SUBTILASE"/>
    <property type="match status" value="1"/>
</dbReference>
<keyword evidence="3 5" id="KW-0378">Hydrolase</keyword>
<evidence type="ECO:0000256" key="1">
    <source>
        <dbReference type="ARBA" id="ARBA00011073"/>
    </source>
</evidence>
<accession>A0A6I8M600</accession>
<feature type="active site" description="Charge relay system" evidence="5">
    <location>
        <position position="180"/>
    </location>
</feature>